<dbReference type="PROSITE" id="PS51257">
    <property type="entry name" value="PROKAR_LIPOPROTEIN"/>
    <property type="match status" value="1"/>
</dbReference>
<evidence type="ECO:0000313" key="1">
    <source>
        <dbReference type="EMBL" id="JAE29948.1"/>
    </source>
</evidence>
<accession>A0A0A9HAM1</accession>
<reference evidence="1" key="1">
    <citation type="submission" date="2014-09" db="EMBL/GenBank/DDBJ databases">
        <authorList>
            <person name="Magalhaes I.L.F."/>
            <person name="Oliveira U."/>
            <person name="Santos F.R."/>
            <person name="Vidigal T.H.D.A."/>
            <person name="Brescovit A.D."/>
            <person name="Santos A.J."/>
        </authorList>
    </citation>
    <scope>NUCLEOTIDE SEQUENCE</scope>
    <source>
        <tissue evidence="1">Shoot tissue taken approximately 20 cm above the soil surface</tissue>
    </source>
</reference>
<dbReference type="AlphaFoldDB" id="A0A0A9HAM1"/>
<name>A0A0A9HAM1_ARUDO</name>
<reference evidence="1" key="2">
    <citation type="journal article" date="2015" name="Data Brief">
        <title>Shoot transcriptome of the giant reed, Arundo donax.</title>
        <authorList>
            <person name="Barrero R.A."/>
            <person name="Guerrero F.D."/>
            <person name="Moolhuijzen P."/>
            <person name="Goolsby J.A."/>
            <person name="Tidwell J."/>
            <person name="Bellgard S.E."/>
            <person name="Bellgard M.I."/>
        </authorList>
    </citation>
    <scope>NUCLEOTIDE SEQUENCE</scope>
    <source>
        <tissue evidence="1">Shoot tissue taken approximately 20 cm above the soil surface</tissue>
    </source>
</reference>
<organism evidence="1">
    <name type="scientific">Arundo donax</name>
    <name type="common">Giant reed</name>
    <name type="synonym">Donax arundinaceus</name>
    <dbReference type="NCBI Taxonomy" id="35708"/>
    <lineage>
        <taxon>Eukaryota</taxon>
        <taxon>Viridiplantae</taxon>
        <taxon>Streptophyta</taxon>
        <taxon>Embryophyta</taxon>
        <taxon>Tracheophyta</taxon>
        <taxon>Spermatophyta</taxon>
        <taxon>Magnoliopsida</taxon>
        <taxon>Liliopsida</taxon>
        <taxon>Poales</taxon>
        <taxon>Poaceae</taxon>
        <taxon>PACMAD clade</taxon>
        <taxon>Arundinoideae</taxon>
        <taxon>Arundineae</taxon>
        <taxon>Arundo</taxon>
    </lineage>
</organism>
<sequence length="33" mass="4048">MICKSLPAFVHHLFFSCPKLLYQRYRQVSHFFC</sequence>
<proteinExistence type="predicted"/>
<protein>
    <submittedName>
        <fullName evidence="1">Uncharacterized protein</fullName>
    </submittedName>
</protein>
<dbReference type="EMBL" id="GBRH01167948">
    <property type="protein sequence ID" value="JAE29948.1"/>
    <property type="molecule type" value="Transcribed_RNA"/>
</dbReference>